<dbReference type="CDD" id="cd18795">
    <property type="entry name" value="SF2_C_Ski2"/>
    <property type="match status" value="1"/>
</dbReference>
<dbReference type="InterPro" id="IPR036388">
    <property type="entry name" value="WH-like_DNA-bd_sf"/>
</dbReference>
<evidence type="ECO:0000259" key="12">
    <source>
        <dbReference type="PROSITE" id="PS51192"/>
    </source>
</evidence>
<feature type="domain" description="Helicase ATP-binding" evidence="12">
    <location>
        <begin position="87"/>
        <end position="275"/>
    </location>
</feature>
<evidence type="ECO:0000313" key="14">
    <source>
        <dbReference type="EMBL" id="EFN58857.1"/>
    </source>
</evidence>
<keyword evidence="6" id="KW-0413">Isomerase</keyword>
<feature type="compositionally biased region" description="Low complexity" evidence="11">
    <location>
        <begin position="977"/>
        <end position="987"/>
    </location>
</feature>
<evidence type="ECO:0000256" key="5">
    <source>
        <dbReference type="ARBA" id="ARBA00022840"/>
    </source>
</evidence>
<evidence type="ECO:0000259" key="13">
    <source>
        <dbReference type="PROSITE" id="PS51194"/>
    </source>
</evidence>
<comment type="catalytic activity">
    <reaction evidence="10">
        <text>ATP + H2O = ADP + phosphate + H(+)</text>
        <dbReference type="Rhea" id="RHEA:13065"/>
        <dbReference type="ChEBI" id="CHEBI:15377"/>
        <dbReference type="ChEBI" id="CHEBI:15378"/>
        <dbReference type="ChEBI" id="CHEBI:30616"/>
        <dbReference type="ChEBI" id="CHEBI:43474"/>
        <dbReference type="ChEBI" id="CHEBI:456216"/>
        <dbReference type="EC" id="5.6.2.4"/>
    </reaction>
</comment>
<dbReference type="InterPro" id="IPR001650">
    <property type="entry name" value="Helicase_C-like"/>
</dbReference>
<dbReference type="SMART" id="SM00490">
    <property type="entry name" value="HELICc"/>
    <property type="match status" value="1"/>
</dbReference>
<dbReference type="Pfam" id="PF02889">
    <property type="entry name" value="Sec63"/>
    <property type="match status" value="1"/>
</dbReference>
<name>E1Z621_CHLVA</name>
<dbReference type="GO" id="GO:0016787">
    <property type="term" value="F:hydrolase activity"/>
    <property type="evidence" value="ECO:0007669"/>
    <property type="project" value="UniProtKB-KW"/>
</dbReference>
<keyword evidence="3" id="KW-0378">Hydrolase</keyword>
<dbReference type="Gene3D" id="1.10.150.20">
    <property type="entry name" value="5' to 3' exonuclease, C-terminal subdomain"/>
    <property type="match status" value="1"/>
</dbReference>
<dbReference type="OMA" id="EEFRPCQ"/>
<dbReference type="InterPro" id="IPR052247">
    <property type="entry name" value="Meiotic_Crossover_Helicase"/>
</dbReference>
<feature type="region of interest" description="Disordered" evidence="11">
    <location>
        <begin position="968"/>
        <end position="996"/>
    </location>
</feature>
<dbReference type="SUPFAM" id="SSF158702">
    <property type="entry name" value="Sec63 N-terminal domain-like"/>
    <property type="match status" value="1"/>
</dbReference>
<dbReference type="FunFam" id="3.40.50.300:FF:001076">
    <property type="entry name" value="ATP-dependent DNA helicase MER3"/>
    <property type="match status" value="1"/>
</dbReference>
<dbReference type="FunCoup" id="E1Z621">
    <property type="interactions" value="109"/>
</dbReference>
<dbReference type="GO" id="GO:0005524">
    <property type="term" value="F:ATP binding"/>
    <property type="evidence" value="ECO:0007669"/>
    <property type="project" value="UniProtKB-KW"/>
</dbReference>
<dbReference type="PROSITE" id="PS51192">
    <property type="entry name" value="HELICASE_ATP_BIND_1"/>
    <property type="match status" value="1"/>
</dbReference>
<evidence type="ECO:0000256" key="8">
    <source>
        <dbReference type="ARBA" id="ARBA00034617"/>
    </source>
</evidence>
<organism evidence="15">
    <name type="scientific">Chlorella variabilis</name>
    <name type="common">Green alga</name>
    <dbReference type="NCBI Taxonomy" id="554065"/>
    <lineage>
        <taxon>Eukaryota</taxon>
        <taxon>Viridiplantae</taxon>
        <taxon>Chlorophyta</taxon>
        <taxon>core chlorophytes</taxon>
        <taxon>Trebouxiophyceae</taxon>
        <taxon>Chlorellales</taxon>
        <taxon>Chlorellaceae</taxon>
        <taxon>Chlorella clade</taxon>
        <taxon>Chlorella</taxon>
    </lineage>
</organism>
<reference evidence="14 15" key="1">
    <citation type="journal article" date="2010" name="Plant Cell">
        <title>The Chlorella variabilis NC64A genome reveals adaptation to photosymbiosis, coevolution with viruses, and cryptic sex.</title>
        <authorList>
            <person name="Blanc G."/>
            <person name="Duncan G."/>
            <person name="Agarkova I."/>
            <person name="Borodovsky M."/>
            <person name="Gurnon J."/>
            <person name="Kuo A."/>
            <person name="Lindquist E."/>
            <person name="Lucas S."/>
            <person name="Pangilinan J."/>
            <person name="Polle J."/>
            <person name="Salamov A."/>
            <person name="Terry A."/>
            <person name="Yamada T."/>
            <person name="Dunigan D.D."/>
            <person name="Grigoriev I.V."/>
            <person name="Claverie J.M."/>
            <person name="Van Etten J.L."/>
        </authorList>
    </citation>
    <scope>NUCLEOTIDE SEQUENCE [LARGE SCALE GENOMIC DNA]</scope>
    <source>
        <strain evidence="14 15">NC64A</strain>
    </source>
</reference>
<dbReference type="SMART" id="SM00487">
    <property type="entry name" value="DEXDc"/>
    <property type="match status" value="1"/>
</dbReference>
<dbReference type="InterPro" id="IPR011545">
    <property type="entry name" value="DEAD/DEAH_box_helicase_dom"/>
</dbReference>
<keyword evidence="2" id="KW-0547">Nucleotide-binding</keyword>
<dbReference type="PROSITE" id="PS51194">
    <property type="entry name" value="HELICASE_CTER"/>
    <property type="match status" value="1"/>
</dbReference>
<dbReference type="InParanoid" id="E1Z621"/>
<proteinExistence type="inferred from homology"/>
<evidence type="ECO:0000256" key="10">
    <source>
        <dbReference type="ARBA" id="ARBA00048988"/>
    </source>
</evidence>
<dbReference type="Gene3D" id="1.10.3380.10">
    <property type="entry name" value="Sec63 N-terminal domain-like domain"/>
    <property type="match status" value="1"/>
</dbReference>
<dbReference type="InterPro" id="IPR004179">
    <property type="entry name" value="Sec63-dom"/>
</dbReference>
<feature type="domain" description="Helicase C-terminal" evidence="13">
    <location>
        <begin position="309"/>
        <end position="519"/>
    </location>
</feature>
<dbReference type="Pfam" id="PF23445">
    <property type="entry name" value="WHD_SNRNP200"/>
    <property type="match status" value="1"/>
</dbReference>
<gene>
    <name evidence="14" type="ORF">CHLNCDRAFT_140725</name>
</gene>
<keyword evidence="15" id="KW-1185">Reference proteome</keyword>
<comment type="similarity">
    <text evidence="1">Belongs to the helicase family. SKI2 subfamily.</text>
</comment>
<sequence>MASGWPTQQPLGASQQQQRQWQPPYQTAGPSLPAGPIAMSTCAAQLGPPPWPPGGDGRLRAVEELPTCFRPAFPFRYFNAIQNDCWPTIYESSMNVVISAPTGGGKTILLELAILRMLLQHISPAGQFGHRPGHLKAVYLAPARALEKVRGWSQRFATLGVTCAELTGDTGHEGLEALDSADIICATPEKFDAVTRSGMRFFADIGLVLIDEVHLLNESRGSSLEGVVARIKMVSRLREMRGQPISRVRYVAVSATIPNVRDLAQWLGAPPAGIKCFGEEMRPVKLRTVVRGYNPTKTDFLFERRLNDYIYQIVADFSSGKPTLVFCSSRKGTGETAAHLAREAAKAGASWRGGAASAAGSTFVRDGAQAQRLAAAAGRLKTAALRECVQMGIGFHHAAMEPDERAAIEALFIAQDLPVLCTTSTLALGVNLPARLVVVKGTRRYVGSEAEDASGYQEYERSTCLQMVGRAGRPQYDTEGVAVIMTQKPNVRRYEELTSGSEVVESQLKGVLAELLNAEVVLRTIGDAIEWLRCTYLYVCLQRSPARYGVPPQPSTDALDRWLRDKLVLGTVQELAQHGMVRLHDDGFGLEPLQPGAIMAERYIRMRTMVSLCTMAPGAAIPDLISVLARSAELANIKLRRSEKKARQPVLNEVNHSDRVRYPIMGAKPGKVLERITSAAHKIHILVNEGLSDVPTDKLDYSLKQDVEQVVSAGKRIAGAMVRFFEHAGKASETFNSLLLAKSLRQRLWTDSQMETRQLPGIGPLIAQRLAAAGVHKLRQLAEVEPRRLESLAQRHYPFGNEVQAALGACMPPAVNLQCLPVAWLSGGLVELEVTGKGANAGAVERVGSSTAPSPARLLVGSLHDDAMLLCRSLALEQFPSPLVVASVVHERLVGVDVAVRTTVPPGVRLQGQACQAAKMAAAGVPEAAAAQEGWQSQPFAAGMGEAAGKRRKLAASLAAVPARAASVPSEDPPAVVPAAAPTRPAAAPAPPPETGKVAALSLPKLNWLSGMFGPVAAQPAAPSPTPAVAAAEQAPPDFAPLFSFL</sequence>
<evidence type="ECO:0000256" key="3">
    <source>
        <dbReference type="ARBA" id="ARBA00022801"/>
    </source>
</evidence>
<evidence type="ECO:0000256" key="6">
    <source>
        <dbReference type="ARBA" id="ARBA00023235"/>
    </source>
</evidence>
<keyword evidence="4" id="KW-0347">Helicase</keyword>
<feature type="compositionally biased region" description="Low complexity" evidence="11">
    <location>
        <begin position="15"/>
        <end position="26"/>
    </location>
</feature>
<dbReference type="GeneID" id="17358242"/>
<dbReference type="SUPFAM" id="SSF52540">
    <property type="entry name" value="P-loop containing nucleoside triphosphate hydrolases"/>
    <property type="match status" value="1"/>
</dbReference>
<comment type="catalytic activity">
    <reaction evidence="8">
        <text>Couples ATP hydrolysis with the unwinding of duplex DNA by translocating in the 3'-5' direction.</text>
        <dbReference type="EC" id="5.6.2.4"/>
    </reaction>
</comment>
<evidence type="ECO:0000256" key="2">
    <source>
        <dbReference type="ARBA" id="ARBA00022741"/>
    </source>
</evidence>
<evidence type="ECO:0000313" key="15">
    <source>
        <dbReference type="Proteomes" id="UP000008141"/>
    </source>
</evidence>
<evidence type="ECO:0000256" key="11">
    <source>
        <dbReference type="SAM" id="MobiDB-lite"/>
    </source>
</evidence>
<dbReference type="PANTHER" id="PTHR47835">
    <property type="entry name" value="HFM1, ATP DEPENDENT DNA HELICASE HOMOLOG"/>
    <property type="match status" value="1"/>
</dbReference>
<dbReference type="EC" id="5.6.2.4" evidence="9"/>
<dbReference type="RefSeq" id="XP_005850959.1">
    <property type="nucleotide sequence ID" value="XM_005850897.1"/>
</dbReference>
<feature type="compositionally biased region" description="Polar residues" evidence="11">
    <location>
        <begin position="1"/>
        <end position="14"/>
    </location>
</feature>
<protein>
    <recommendedName>
        <fullName evidence="9">DNA 3'-5' helicase</fullName>
        <ecNumber evidence="9">5.6.2.4</ecNumber>
    </recommendedName>
</protein>
<dbReference type="Gene3D" id="3.40.50.300">
    <property type="entry name" value="P-loop containing nucleotide triphosphate hydrolases"/>
    <property type="match status" value="2"/>
</dbReference>
<dbReference type="InterPro" id="IPR057842">
    <property type="entry name" value="WH_MER3"/>
</dbReference>
<dbReference type="EMBL" id="GL433837">
    <property type="protein sequence ID" value="EFN58857.1"/>
    <property type="molecule type" value="Genomic_DNA"/>
</dbReference>
<dbReference type="KEGG" id="cvr:CHLNCDRAFT_140725"/>
<dbReference type="STRING" id="554065.E1Z621"/>
<dbReference type="GO" id="GO:0043138">
    <property type="term" value="F:3'-5' DNA helicase activity"/>
    <property type="evidence" value="ECO:0007669"/>
    <property type="project" value="UniProtKB-EC"/>
</dbReference>
<dbReference type="InterPro" id="IPR014001">
    <property type="entry name" value="Helicase_ATP-bd"/>
</dbReference>
<dbReference type="GO" id="GO:0003676">
    <property type="term" value="F:nucleic acid binding"/>
    <property type="evidence" value="ECO:0007669"/>
    <property type="project" value="InterPro"/>
</dbReference>
<dbReference type="GO" id="GO:0007131">
    <property type="term" value="P:reciprocal meiotic recombination"/>
    <property type="evidence" value="ECO:0007669"/>
    <property type="project" value="UniProtKB-ARBA"/>
</dbReference>
<dbReference type="InterPro" id="IPR027417">
    <property type="entry name" value="P-loop_NTPase"/>
</dbReference>
<keyword evidence="5" id="KW-0067">ATP-binding</keyword>
<dbReference type="SMART" id="SM00973">
    <property type="entry name" value="Sec63"/>
    <property type="match status" value="1"/>
</dbReference>
<dbReference type="PANTHER" id="PTHR47835:SF3">
    <property type="entry name" value="HELICASE FOR MEIOSIS 1"/>
    <property type="match status" value="1"/>
</dbReference>
<feature type="region of interest" description="Disordered" evidence="11">
    <location>
        <begin position="1"/>
        <end position="30"/>
    </location>
</feature>
<evidence type="ECO:0000256" key="4">
    <source>
        <dbReference type="ARBA" id="ARBA00022806"/>
    </source>
</evidence>
<accession>E1Z621</accession>
<evidence type="ECO:0000256" key="9">
    <source>
        <dbReference type="ARBA" id="ARBA00034808"/>
    </source>
</evidence>
<dbReference type="Pfam" id="PF00270">
    <property type="entry name" value="DEAD"/>
    <property type="match status" value="1"/>
</dbReference>
<dbReference type="Proteomes" id="UP000008141">
    <property type="component" value="Unassembled WGS sequence"/>
</dbReference>
<evidence type="ECO:0000256" key="7">
    <source>
        <dbReference type="ARBA" id="ARBA00023254"/>
    </source>
</evidence>
<evidence type="ECO:0000256" key="1">
    <source>
        <dbReference type="ARBA" id="ARBA00010140"/>
    </source>
</evidence>
<dbReference type="AlphaFoldDB" id="E1Z621"/>
<dbReference type="Pfam" id="PF00271">
    <property type="entry name" value="Helicase_C"/>
    <property type="match status" value="1"/>
</dbReference>
<keyword evidence="7" id="KW-0469">Meiosis</keyword>
<dbReference type="eggNOG" id="KOG0952">
    <property type="taxonomic scope" value="Eukaryota"/>
</dbReference>
<dbReference type="OrthoDB" id="5575at2759"/>
<dbReference type="Gene3D" id="1.10.10.10">
    <property type="entry name" value="Winged helix-like DNA-binding domain superfamily/Winged helix DNA-binding domain"/>
    <property type="match status" value="1"/>
</dbReference>